<proteinExistence type="predicted"/>
<comment type="caution">
    <text evidence="3">The sequence shown here is derived from an EMBL/GenBank/DDBJ whole genome shotgun (WGS) entry which is preliminary data.</text>
</comment>
<evidence type="ECO:0000259" key="2">
    <source>
        <dbReference type="Pfam" id="PF01636"/>
    </source>
</evidence>
<name>A0ABP4WW54_9MICO</name>
<evidence type="ECO:0000313" key="4">
    <source>
        <dbReference type="Proteomes" id="UP001500506"/>
    </source>
</evidence>
<accession>A0ABP4WW54</accession>
<feature type="domain" description="Aminoglycoside phosphotransferase" evidence="2">
    <location>
        <begin position="20"/>
        <end position="237"/>
    </location>
</feature>
<evidence type="ECO:0000256" key="1">
    <source>
        <dbReference type="SAM" id="MobiDB-lite"/>
    </source>
</evidence>
<dbReference type="Proteomes" id="UP001500506">
    <property type="component" value="Unassembled WGS sequence"/>
</dbReference>
<sequence>MPGLEVRAARSHTRRSHGAFDAVEFHTTDDRHLLIRVPRSQAAETEQSADLVALRAMSPGIRSRLAFRVPTFVGQAPIDGTRGVVTELIPGAMLGADELTAHDRLAASVGLAVAAIHSLPTGFIADAGLPRQTAEQSRDAVVELVGRAADTGRLPAAILRRWEEATDDAALWRFRPTVVNGALTADSILVDGDTVSGVLGWAALAESDPARDLHWLLTSRGQAAESALGAYVGARNGGADSHLPQRALLYGELELARWLLHGVDAHDDAIIDDAVGLLDGLVESVHDRSSEPLSPETGPILAVGDVERLLDETPHDRLARERGGALLTDSYDVSEFERHAAGERPAPPMDATAPMPLDLSDWGDAAPLRPAEREPGADRAAAADRTASRPDGDQAEGAADAAASTDDQARRNAASS</sequence>
<reference evidence="4" key="1">
    <citation type="journal article" date="2019" name="Int. J. Syst. Evol. Microbiol.">
        <title>The Global Catalogue of Microorganisms (GCM) 10K type strain sequencing project: providing services to taxonomists for standard genome sequencing and annotation.</title>
        <authorList>
            <consortium name="The Broad Institute Genomics Platform"/>
            <consortium name="The Broad Institute Genome Sequencing Center for Infectious Disease"/>
            <person name="Wu L."/>
            <person name="Ma J."/>
        </authorList>
    </citation>
    <scope>NUCLEOTIDE SEQUENCE [LARGE SCALE GENOMIC DNA]</scope>
    <source>
        <strain evidence="4">JCM 14319</strain>
    </source>
</reference>
<dbReference type="SUPFAM" id="SSF56112">
    <property type="entry name" value="Protein kinase-like (PK-like)"/>
    <property type="match status" value="1"/>
</dbReference>
<dbReference type="InterPro" id="IPR002575">
    <property type="entry name" value="Aminoglycoside_PTrfase"/>
</dbReference>
<protein>
    <recommendedName>
        <fullName evidence="2">Aminoglycoside phosphotransferase domain-containing protein</fullName>
    </recommendedName>
</protein>
<feature type="region of interest" description="Disordered" evidence="1">
    <location>
        <begin position="340"/>
        <end position="416"/>
    </location>
</feature>
<dbReference type="Pfam" id="PF01636">
    <property type="entry name" value="APH"/>
    <property type="match status" value="1"/>
</dbReference>
<feature type="compositionally biased region" description="Low complexity" evidence="1">
    <location>
        <begin position="395"/>
        <end position="406"/>
    </location>
</feature>
<dbReference type="InterPro" id="IPR011009">
    <property type="entry name" value="Kinase-like_dom_sf"/>
</dbReference>
<gene>
    <name evidence="3" type="ORF">GCM10009747_25430</name>
</gene>
<dbReference type="Gene3D" id="3.90.1200.10">
    <property type="match status" value="1"/>
</dbReference>
<dbReference type="EMBL" id="BAAANH010000005">
    <property type="protein sequence ID" value="GAA1764495.1"/>
    <property type="molecule type" value="Genomic_DNA"/>
</dbReference>
<evidence type="ECO:0000313" key="3">
    <source>
        <dbReference type="EMBL" id="GAA1764495.1"/>
    </source>
</evidence>
<organism evidence="3 4">
    <name type="scientific">Agromyces humatus</name>
    <dbReference type="NCBI Taxonomy" id="279573"/>
    <lineage>
        <taxon>Bacteria</taxon>
        <taxon>Bacillati</taxon>
        <taxon>Actinomycetota</taxon>
        <taxon>Actinomycetes</taxon>
        <taxon>Micrococcales</taxon>
        <taxon>Microbacteriaceae</taxon>
        <taxon>Agromyces</taxon>
    </lineage>
</organism>
<keyword evidence="4" id="KW-1185">Reference proteome</keyword>